<proteinExistence type="predicted"/>
<evidence type="ECO:0000313" key="2">
    <source>
        <dbReference type="Proteomes" id="UP000672657"/>
    </source>
</evidence>
<evidence type="ECO:0000313" key="1">
    <source>
        <dbReference type="EMBL" id="CAG2137755.1"/>
    </source>
</evidence>
<dbReference type="EMBL" id="CAJPVI010000006">
    <property type="protein sequence ID" value="CAG2137755.1"/>
    <property type="molecule type" value="Genomic_DNA"/>
</dbReference>
<protein>
    <submittedName>
        <fullName evidence="1">Uncharacterized protein</fullName>
    </submittedName>
</protein>
<accession>A0ABN7PTS4</accession>
<name>A0ABN7PTS4_9BURK</name>
<sequence length="226" mass="24661">MHWAGTPTRTFTWKRCFLLAPGSIARAGPAPPWRLCSTAGPHGSEFALPWQCLRIQHVLSFRGPVIEMVSYNLANRDSTQHFSGLVDCRLQIGSDASYSKRTSSRADKAGELDARGMGAVADADGHVIGETLAISDQRAEKTGWRGCTMHDGSARSLGRVSSFKTCFRLYSFRTPHGETSNEKAPRFPDGASCTTWADASDRLDLGSGRTLLADTSHIAHFLSFLK</sequence>
<reference evidence="1 2" key="1">
    <citation type="submission" date="2021-03" db="EMBL/GenBank/DDBJ databases">
        <authorList>
            <person name="Peeters C."/>
        </authorList>
    </citation>
    <scope>NUCLEOTIDE SEQUENCE [LARGE SCALE GENOMIC DNA]</scope>
    <source>
        <strain evidence="1 2">LMG 26411</strain>
    </source>
</reference>
<comment type="caution">
    <text evidence="1">The sequence shown here is derived from an EMBL/GenBank/DDBJ whole genome shotgun (WGS) entry which is preliminary data.</text>
</comment>
<organism evidence="1 2">
    <name type="scientific">Cupriavidus numazuensis</name>
    <dbReference type="NCBI Taxonomy" id="221992"/>
    <lineage>
        <taxon>Bacteria</taxon>
        <taxon>Pseudomonadati</taxon>
        <taxon>Pseudomonadota</taxon>
        <taxon>Betaproteobacteria</taxon>
        <taxon>Burkholderiales</taxon>
        <taxon>Burkholderiaceae</taxon>
        <taxon>Cupriavidus</taxon>
    </lineage>
</organism>
<gene>
    <name evidence="1" type="ORF">LMG26411_01455</name>
</gene>
<dbReference type="Proteomes" id="UP000672657">
    <property type="component" value="Unassembled WGS sequence"/>
</dbReference>
<keyword evidence="2" id="KW-1185">Reference proteome</keyword>